<protein>
    <submittedName>
        <fullName evidence="1">Uncharacterized protein</fullName>
    </submittedName>
</protein>
<reference evidence="1 2" key="1">
    <citation type="submission" date="2015-01" db="EMBL/GenBank/DDBJ databases">
        <title>The Genome Sequence of Cryptococcus gattii CA1873.</title>
        <authorList>
            <consortium name="The Broad Institute Genomics Platform"/>
            <person name="Cuomo C."/>
            <person name="Litvintseva A."/>
            <person name="Chen Y."/>
            <person name="Heitman J."/>
            <person name="Sun S."/>
            <person name="Springer D."/>
            <person name="Dromer F."/>
            <person name="Young S."/>
            <person name="Zeng Q."/>
            <person name="Gargeya S."/>
            <person name="Abouelleil A."/>
            <person name="Alvarado L."/>
            <person name="Chapman S.B."/>
            <person name="Gainer-Dewar J."/>
            <person name="Goldberg J."/>
            <person name="Griggs A."/>
            <person name="Gujja S."/>
            <person name="Hansen M."/>
            <person name="Howarth C."/>
            <person name="Imamovic A."/>
            <person name="Larimer J."/>
            <person name="Murphy C."/>
            <person name="Naylor J."/>
            <person name="Pearson M."/>
            <person name="Priest M."/>
            <person name="Roberts A."/>
            <person name="Saif S."/>
            <person name="Shea T."/>
            <person name="Sykes S."/>
            <person name="Wortman J."/>
            <person name="Nusbaum C."/>
            <person name="Birren B."/>
        </authorList>
    </citation>
    <scope>NUCLEOTIDE SEQUENCE [LARGE SCALE GENOMIC DNA]</scope>
    <source>
        <strain evidence="1 2">CA1873</strain>
    </source>
</reference>
<sequence>MVISIFALWKSVTLIFQRTMIRFFRIHLAISKSTFLAD</sequence>
<dbReference type="Proteomes" id="UP000053800">
    <property type="component" value="Unassembled WGS sequence"/>
</dbReference>
<proteinExistence type="predicted"/>
<accession>A0ABR5B282</accession>
<organism evidence="1 2">
    <name type="scientific">Cryptococcus bacillisporus CA1873</name>
    <dbReference type="NCBI Taxonomy" id="1296111"/>
    <lineage>
        <taxon>Eukaryota</taxon>
        <taxon>Fungi</taxon>
        <taxon>Dikarya</taxon>
        <taxon>Basidiomycota</taxon>
        <taxon>Agaricomycotina</taxon>
        <taxon>Tremellomycetes</taxon>
        <taxon>Tremellales</taxon>
        <taxon>Cryptococcaceae</taxon>
        <taxon>Cryptococcus</taxon>
        <taxon>Cryptococcus gattii species complex</taxon>
    </lineage>
</organism>
<evidence type="ECO:0000313" key="2">
    <source>
        <dbReference type="Proteomes" id="UP000053800"/>
    </source>
</evidence>
<dbReference type="EMBL" id="KN848910">
    <property type="protein sequence ID" value="KIR57699.1"/>
    <property type="molecule type" value="Genomic_DNA"/>
</dbReference>
<name>A0ABR5B282_CRYGA</name>
<evidence type="ECO:0000313" key="1">
    <source>
        <dbReference type="EMBL" id="KIR57699.1"/>
    </source>
</evidence>
<keyword evidence="2" id="KW-1185">Reference proteome</keyword>
<gene>
    <name evidence="1" type="ORF">I314_06416</name>
</gene>